<dbReference type="Proteomes" id="UP000474640">
    <property type="component" value="Unassembled WGS sequence"/>
</dbReference>
<organism evidence="1 2">
    <name type="scientific">Orbilia oligospora</name>
    <name type="common">Nematode-trapping fungus</name>
    <name type="synonym">Arthrobotrys oligospora</name>
    <dbReference type="NCBI Taxonomy" id="2813651"/>
    <lineage>
        <taxon>Eukaryota</taxon>
        <taxon>Fungi</taxon>
        <taxon>Dikarya</taxon>
        <taxon>Ascomycota</taxon>
        <taxon>Pezizomycotina</taxon>
        <taxon>Orbiliomycetes</taxon>
        <taxon>Orbiliales</taxon>
        <taxon>Orbiliaceae</taxon>
        <taxon>Orbilia</taxon>
    </lineage>
</organism>
<dbReference type="EMBL" id="JAABOJ010000055">
    <property type="protein sequence ID" value="KAF3273280.1"/>
    <property type="molecule type" value="Genomic_DNA"/>
</dbReference>
<dbReference type="OrthoDB" id="10358232at2759"/>
<dbReference type="AlphaFoldDB" id="A0A7C8VH76"/>
<reference evidence="1 2" key="1">
    <citation type="submission" date="2020-01" db="EMBL/GenBank/DDBJ databases">
        <authorList>
            <person name="Palmer J.M."/>
        </authorList>
    </citation>
    <scope>NUCLEOTIDE SEQUENCE [LARGE SCALE GENOMIC DNA]</scope>
    <source>
        <strain evidence="1 2">TWF970</strain>
    </source>
</reference>
<dbReference type="EMBL" id="JAABOJ010000055">
    <property type="protein sequence ID" value="KAF3273279.1"/>
    <property type="molecule type" value="Genomic_DNA"/>
</dbReference>
<protein>
    <submittedName>
        <fullName evidence="1">Uncharacterized protein</fullName>
    </submittedName>
</protein>
<accession>A0A7C8VH76</accession>
<comment type="caution">
    <text evidence="1">The sequence shown here is derived from an EMBL/GenBank/DDBJ whole genome shotgun (WGS) entry which is preliminary data.</text>
</comment>
<evidence type="ECO:0000313" key="2">
    <source>
        <dbReference type="Proteomes" id="UP000474640"/>
    </source>
</evidence>
<gene>
    <name evidence="1" type="ORF">TWF970_009197</name>
</gene>
<sequence>MQHQRKEDYLEGCGKYEQEIERKERKTTFVRRSEKKKRMAKRQVLRGKEENINCQKAGARALVRGFSRTPRLSKISPPIQCKGPLSYHRTAKERRHLRYRDLDSAARSGDVPGLGRLVPYVYFICL</sequence>
<name>A0A7C8VH76_ORBOL</name>
<evidence type="ECO:0000313" key="1">
    <source>
        <dbReference type="EMBL" id="KAF3273279.1"/>
    </source>
</evidence>
<proteinExistence type="predicted"/>